<gene>
    <name evidence="2" type="ORF">EGW08_019681</name>
</gene>
<evidence type="ECO:0000256" key="1">
    <source>
        <dbReference type="SAM" id="MobiDB-lite"/>
    </source>
</evidence>
<dbReference type="OrthoDB" id="6207208at2759"/>
<feature type="compositionally biased region" description="Polar residues" evidence="1">
    <location>
        <begin position="271"/>
        <end position="283"/>
    </location>
</feature>
<feature type="region of interest" description="Disordered" evidence="1">
    <location>
        <begin position="71"/>
        <end position="134"/>
    </location>
</feature>
<feature type="region of interest" description="Disordered" evidence="1">
    <location>
        <begin position="159"/>
        <end position="614"/>
    </location>
</feature>
<feature type="compositionally biased region" description="Polar residues" evidence="1">
    <location>
        <begin position="344"/>
        <end position="362"/>
    </location>
</feature>
<feature type="region of interest" description="Disordered" evidence="1">
    <location>
        <begin position="668"/>
        <end position="721"/>
    </location>
</feature>
<reference evidence="2 3" key="1">
    <citation type="submission" date="2019-01" db="EMBL/GenBank/DDBJ databases">
        <title>A draft genome assembly of the solar-powered sea slug Elysia chlorotica.</title>
        <authorList>
            <person name="Cai H."/>
            <person name="Li Q."/>
            <person name="Fang X."/>
            <person name="Li J."/>
            <person name="Curtis N.E."/>
            <person name="Altenburger A."/>
            <person name="Shibata T."/>
            <person name="Feng M."/>
            <person name="Maeda T."/>
            <person name="Schwartz J.A."/>
            <person name="Shigenobu S."/>
            <person name="Lundholm N."/>
            <person name="Nishiyama T."/>
            <person name="Yang H."/>
            <person name="Hasebe M."/>
            <person name="Li S."/>
            <person name="Pierce S.K."/>
            <person name="Wang J."/>
        </authorList>
    </citation>
    <scope>NUCLEOTIDE SEQUENCE [LARGE SCALE GENOMIC DNA]</scope>
    <source>
        <strain evidence="2">EC2010</strain>
        <tissue evidence="2">Whole organism of an adult</tissue>
    </source>
</reference>
<proteinExistence type="predicted"/>
<feature type="compositionally biased region" description="Basic residues" evidence="1">
    <location>
        <begin position="460"/>
        <end position="469"/>
    </location>
</feature>
<name>A0A3S0Z9J1_ELYCH</name>
<feature type="compositionally biased region" description="Low complexity" evidence="1">
    <location>
        <begin position="522"/>
        <end position="534"/>
    </location>
</feature>
<feature type="compositionally biased region" description="Polar residues" evidence="1">
    <location>
        <begin position="399"/>
        <end position="408"/>
    </location>
</feature>
<keyword evidence="3" id="KW-1185">Reference proteome</keyword>
<evidence type="ECO:0000313" key="3">
    <source>
        <dbReference type="Proteomes" id="UP000271974"/>
    </source>
</evidence>
<feature type="compositionally biased region" description="Polar residues" evidence="1">
    <location>
        <begin position="72"/>
        <end position="95"/>
    </location>
</feature>
<feature type="compositionally biased region" description="Low complexity" evidence="1">
    <location>
        <begin position="208"/>
        <end position="220"/>
    </location>
</feature>
<comment type="caution">
    <text evidence="2">The sequence shown here is derived from an EMBL/GenBank/DDBJ whole genome shotgun (WGS) entry which is preliminary data.</text>
</comment>
<feature type="compositionally biased region" description="Basic and acidic residues" evidence="1">
    <location>
        <begin position="363"/>
        <end position="376"/>
    </location>
</feature>
<sequence>MRLKRKHDLKTIGHDFEPEASTSCHVMMLHRSASESAFSRTHRAHASSMGLDSEDEEAVTSALKDVRLALTPTPSTSNLPGRSAFTSPRRVSSLRSAHAPPLESTPSSSISRLTGGRVRQSSSTSSSEVPKPHRALDKAISQQTFLSGSSTTAFSKTAWASENSVAEGRRNSRKKSSKLCKQQLVLPPSPTDEVDGEYEPIYFAKRQSISSVKESSLSPSKPVAETPAGSRNQNRRPGEPKSPGVHPDSPKRPSSQSRYRPHNEKFPIPNSPNACKSPSSKSVGSRHDDVFEYSQSHPSHNTPERKSTSHSRTRRPVGNDDSQQPPSGRARKTSREVLLEFPLESNTTPSVRPSGRVAQQTQRAKDEKRDRVRSPDSHSGNQPQGIRAAQSVPRLDASHVTTPTNSPDRSTRPHSVVDSRERPRKSSRGKMCDFFYLFRWGKKKDKDTRSPSADEETSRSRGKSSRHRSKSDDSAPPSGSRDKHGRPGSRSKSRDKKHASSGDRNHQHHDQEKRHHHHHRPSSSSASRPLRTPTTGGGQSSEPQYRQYRHNHRRENHHHQHHHDSKNQHRSPDENKPPPQQYTPSRPKRERRKKSQHGKSQQPEDGRSFVSDCTVGLRHEDLPLHPSIAKAMPPKALAKTRQTNAPPVTGSYQKNTFVRAQGVGLGGDQLFKRGWKRSRSESPSNLRAGSTGNSGSNPNLAGGSSVTGEGGGDPRDRSMHSASRMDLDRLSSIHLDLDIFSCIRNRQFINKVQLLRFYKRFLVLIIFFILTR</sequence>
<feature type="compositionally biased region" description="Polar residues" evidence="1">
    <location>
        <begin position="681"/>
        <end position="699"/>
    </location>
</feature>
<protein>
    <submittedName>
        <fullName evidence="2">Uncharacterized protein</fullName>
    </submittedName>
</protein>
<feature type="compositionally biased region" description="Basic and acidic residues" evidence="1">
    <location>
        <begin position="712"/>
        <end position="721"/>
    </location>
</feature>
<feature type="compositionally biased region" description="Basic and acidic residues" evidence="1">
    <location>
        <begin position="498"/>
        <end position="513"/>
    </location>
</feature>
<feature type="compositionally biased region" description="Basic and acidic residues" evidence="1">
    <location>
        <begin position="565"/>
        <end position="576"/>
    </location>
</feature>
<dbReference type="Proteomes" id="UP000271974">
    <property type="component" value="Unassembled WGS sequence"/>
</dbReference>
<evidence type="ECO:0000313" key="2">
    <source>
        <dbReference type="EMBL" id="RUS72562.1"/>
    </source>
</evidence>
<feature type="compositionally biased region" description="Basic residues" evidence="1">
    <location>
        <begin position="547"/>
        <end position="564"/>
    </location>
</feature>
<dbReference type="EMBL" id="RQTK01001053">
    <property type="protein sequence ID" value="RUS72562.1"/>
    <property type="molecule type" value="Genomic_DNA"/>
</dbReference>
<organism evidence="2 3">
    <name type="scientific">Elysia chlorotica</name>
    <name type="common">Eastern emerald elysia</name>
    <name type="synonym">Sea slug</name>
    <dbReference type="NCBI Taxonomy" id="188477"/>
    <lineage>
        <taxon>Eukaryota</taxon>
        <taxon>Metazoa</taxon>
        <taxon>Spiralia</taxon>
        <taxon>Lophotrochozoa</taxon>
        <taxon>Mollusca</taxon>
        <taxon>Gastropoda</taxon>
        <taxon>Heterobranchia</taxon>
        <taxon>Euthyneura</taxon>
        <taxon>Panpulmonata</taxon>
        <taxon>Sacoglossa</taxon>
        <taxon>Placobranchoidea</taxon>
        <taxon>Plakobranchidae</taxon>
        <taxon>Elysia</taxon>
    </lineage>
</organism>
<accession>A0A3S0Z9J1</accession>
<dbReference type="AlphaFoldDB" id="A0A3S0Z9J1"/>
<feature type="compositionally biased region" description="Basic residues" evidence="1">
    <location>
        <begin position="586"/>
        <end position="597"/>
    </location>
</feature>
<feature type="compositionally biased region" description="Basic residues" evidence="1">
    <location>
        <begin position="483"/>
        <end position="497"/>
    </location>
</feature>
<feature type="compositionally biased region" description="Basic and acidic residues" evidence="1">
    <location>
        <begin position="409"/>
        <end position="421"/>
    </location>
</feature>